<accession>A0A975NM57</accession>
<sequence length="408" mass="45169">MLAFVTFSLLVTMSLSQTESFVRGSLQYWLVVVPAVVFPLLGLPDIVRTLFGRGKLLLILLLWAGGWHAAMGDARATVQLCATVLALTWISTDRAAINVQDLTRLYLLLLVVGLSVSAFSNFNRYGLIPGYSDPVYGLWRVSFFPNIAYTGALSLVMLVVLTHSKERARRHPVVLAIATYFFVLCFVRAALIAGLVYLVLYFFFCRNSAMRPARMFWIALAVAVGFNVAVVSSANILYALQDNVFVSTFLLRGETNLSVNDILYQLYRPWLWKAHLQLLYSSPAWMGWGSPEFYQSMLDASGPPLATIGSESLPTRLLASYGIAGLLFTLYLIQQLRRLAFRGDRWACACFPAVFILMMNWGGIFHPTDGMFALLLLPITRGSNGFLDDQTGSVVSLAAPAIPPKYAA</sequence>
<feature type="transmembrane region" description="Helical" evidence="1">
    <location>
        <begin position="216"/>
        <end position="240"/>
    </location>
</feature>
<keyword evidence="1" id="KW-0812">Transmembrane</keyword>
<keyword evidence="1" id="KW-1133">Transmembrane helix</keyword>
<feature type="transmembrane region" description="Helical" evidence="1">
    <location>
        <begin position="104"/>
        <end position="122"/>
    </location>
</feature>
<evidence type="ECO:0000256" key="1">
    <source>
        <dbReference type="SAM" id="Phobius"/>
    </source>
</evidence>
<dbReference type="KEGG" id="bsei:KMZ68_18955"/>
<organism evidence="2 3">
    <name type="scientific">Bradyrhizobium sediminis</name>
    <dbReference type="NCBI Taxonomy" id="2840469"/>
    <lineage>
        <taxon>Bacteria</taxon>
        <taxon>Pseudomonadati</taxon>
        <taxon>Pseudomonadota</taxon>
        <taxon>Alphaproteobacteria</taxon>
        <taxon>Hyphomicrobiales</taxon>
        <taxon>Nitrobacteraceae</taxon>
        <taxon>Bradyrhizobium</taxon>
    </lineage>
</organism>
<reference evidence="2" key="1">
    <citation type="submission" date="2021-06" db="EMBL/GenBank/DDBJ databases">
        <title>Bradyrhizobium sp. S2-11-2 Genome sequencing.</title>
        <authorList>
            <person name="Jin L."/>
        </authorList>
    </citation>
    <scope>NUCLEOTIDE SEQUENCE</scope>
    <source>
        <strain evidence="2">S2-11-2</strain>
    </source>
</reference>
<feature type="transmembrane region" description="Helical" evidence="1">
    <location>
        <begin position="173"/>
        <end position="204"/>
    </location>
</feature>
<dbReference type="Proteomes" id="UP000680805">
    <property type="component" value="Chromosome"/>
</dbReference>
<feature type="transmembrane region" description="Helical" evidence="1">
    <location>
        <begin position="346"/>
        <end position="365"/>
    </location>
</feature>
<evidence type="ECO:0008006" key="4">
    <source>
        <dbReference type="Google" id="ProtNLM"/>
    </source>
</evidence>
<proteinExistence type="predicted"/>
<gene>
    <name evidence="2" type="ORF">KMZ68_18955</name>
</gene>
<feature type="transmembrane region" description="Helical" evidence="1">
    <location>
        <begin position="26"/>
        <end position="43"/>
    </location>
</feature>
<feature type="transmembrane region" description="Helical" evidence="1">
    <location>
        <begin position="50"/>
        <end position="70"/>
    </location>
</feature>
<feature type="transmembrane region" description="Helical" evidence="1">
    <location>
        <begin position="142"/>
        <end position="161"/>
    </location>
</feature>
<dbReference type="AlphaFoldDB" id="A0A975NM57"/>
<feature type="transmembrane region" description="Helical" evidence="1">
    <location>
        <begin position="317"/>
        <end position="334"/>
    </location>
</feature>
<evidence type="ECO:0000313" key="2">
    <source>
        <dbReference type="EMBL" id="QWG17046.1"/>
    </source>
</evidence>
<keyword evidence="1" id="KW-0472">Membrane</keyword>
<dbReference type="RefSeq" id="WP_215612703.1">
    <property type="nucleotide sequence ID" value="NZ_CP076135.1"/>
</dbReference>
<protein>
    <recommendedName>
        <fullName evidence="4">O-antigen ligase domain-containing protein</fullName>
    </recommendedName>
</protein>
<evidence type="ECO:0000313" key="3">
    <source>
        <dbReference type="Proteomes" id="UP000680805"/>
    </source>
</evidence>
<dbReference type="EMBL" id="CP076135">
    <property type="protein sequence ID" value="QWG17046.1"/>
    <property type="molecule type" value="Genomic_DNA"/>
</dbReference>
<name>A0A975NM57_9BRAD</name>